<dbReference type="Pfam" id="PF08921">
    <property type="entry name" value="DUF1904"/>
    <property type="match status" value="1"/>
</dbReference>
<dbReference type="EMBL" id="CP109965">
    <property type="protein sequence ID" value="WAJ71066.1"/>
    <property type="molecule type" value="Genomic_DNA"/>
</dbReference>
<dbReference type="InterPro" id="IPR015017">
    <property type="entry name" value="DUF1904"/>
</dbReference>
<proteinExistence type="predicted"/>
<dbReference type="SUPFAM" id="SSF55331">
    <property type="entry name" value="Tautomerase/MIF"/>
    <property type="match status" value="1"/>
</dbReference>
<organism evidence="1 2">
    <name type="scientific">Catenovulum adriaticum</name>
    <dbReference type="NCBI Taxonomy" id="2984846"/>
    <lineage>
        <taxon>Bacteria</taxon>
        <taxon>Pseudomonadati</taxon>
        <taxon>Pseudomonadota</taxon>
        <taxon>Gammaproteobacteria</taxon>
        <taxon>Alteromonadales</taxon>
        <taxon>Alteromonadaceae</taxon>
        <taxon>Catenovulum</taxon>
    </lineage>
</organism>
<dbReference type="InterPro" id="IPR014347">
    <property type="entry name" value="Tautomerase/MIF_sf"/>
</dbReference>
<evidence type="ECO:0000313" key="1">
    <source>
        <dbReference type="EMBL" id="WAJ71066.1"/>
    </source>
</evidence>
<dbReference type="Proteomes" id="UP001163726">
    <property type="component" value="Chromosome"/>
</dbReference>
<evidence type="ECO:0000313" key="2">
    <source>
        <dbReference type="Proteomes" id="UP001163726"/>
    </source>
</evidence>
<sequence>MPHLRLYAVSEAVAETLSEKLIPELAQLTQTQTDEFTLQVVQGQFYRAGQRCEGNPQVEVIWFDRGLHVQNQCAKAITNALLPYYSETNIQVAFCVLAQKQYYINGAHF</sequence>
<name>A0ABY7AS26_9ALTE</name>
<reference evidence="1" key="1">
    <citation type="submission" date="2022-10" db="EMBL/GenBank/DDBJ databases">
        <title>Catenovulum adriacola sp. nov. isolated in the Harbour of Susak.</title>
        <authorList>
            <person name="Schoch T."/>
            <person name="Reich S.J."/>
            <person name="Stoeferle S."/>
            <person name="Flaiz M."/>
            <person name="Kazda M."/>
            <person name="Riedel C.U."/>
            <person name="Duerre P."/>
        </authorList>
    </citation>
    <scope>NUCLEOTIDE SEQUENCE</scope>
    <source>
        <strain evidence="1">TS8</strain>
    </source>
</reference>
<gene>
    <name evidence="1" type="ORF">OLW01_04475</name>
</gene>
<protein>
    <submittedName>
        <fullName evidence="1">DUF1904 domain-containing protein</fullName>
    </submittedName>
</protein>
<dbReference type="RefSeq" id="WP_268075530.1">
    <property type="nucleotide sequence ID" value="NZ_CP109965.1"/>
</dbReference>
<dbReference type="Gene3D" id="3.30.429.10">
    <property type="entry name" value="Macrophage Migration Inhibitory Factor"/>
    <property type="match status" value="1"/>
</dbReference>
<keyword evidence="2" id="KW-1185">Reference proteome</keyword>
<accession>A0ABY7AS26</accession>